<evidence type="ECO:0000313" key="11">
    <source>
        <dbReference type="Proteomes" id="UP000053259"/>
    </source>
</evidence>
<dbReference type="HOGENOM" id="CLU_010408_0_0_1"/>
<feature type="compositionally biased region" description="Basic and acidic residues" evidence="8">
    <location>
        <begin position="145"/>
        <end position="159"/>
    </location>
</feature>
<dbReference type="Pfam" id="PF00172">
    <property type="entry name" value="Zn_clus"/>
    <property type="match status" value="1"/>
</dbReference>
<dbReference type="GeneID" id="27309098"/>
<dbReference type="PROSITE" id="PS00463">
    <property type="entry name" value="ZN2_CY6_FUNGAL_1"/>
    <property type="match status" value="1"/>
</dbReference>
<evidence type="ECO:0000256" key="7">
    <source>
        <dbReference type="ARBA" id="ARBA00023242"/>
    </source>
</evidence>
<protein>
    <recommendedName>
        <fullName evidence="9">Zn(2)-C6 fungal-type domain-containing protein</fullName>
    </recommendedName>
</protein>
<gene>
    <name evidence="10" type="ORF">PV09_01125</name>
</gene>
<keyword evidence="4" id="KW-0805">Transcription regulation</keyword>
<keyword evidence="6" id="KW-0804">Transcription</keyword>
<evidence type="ECO:0000256" key="5">
    <source>
        <dbReference type="ARBA" id="ARBA00023125"/>
    </source>
</evidence>
<evidence type="ECO:0000259" key="9">
    <source>
        <dbReference type="PROSITE" id="PS50048"/>
    </source>
</evidence>
<reference evidence="10 11" key="1">
    <citation type="submission" date="2015-01" db="EMBL/GenBank/DDBJ databases">
        <title>The Genome Sequence of Ochroconis gallopava CBS43764.</title>
        <authorList>
            <consortium name="The Broad Institute Genomics Platform"/>
            <person name="Cuomo C."/>
            <person name="de Hoog S."/>
            <person name="Gorbushina A."/>
            <person name="Stielow B."/>
            <person name="Teixiera M."/>
            <person name="Abouelleil A."/>
            <person name="Chapman S.B."/>
            <person name="Priest M."/>
            <person name="Young S.K."/>
            <person name="Wortman J."/>
            <person name="Nusbaum C."/>
            <person name="Birren B."/>
        </authorList>
    </citation>
    <scope>NUCLEOTIDE SEQUENCE [LARGE SCALE GENOMIC DNA]</scope>
    <source>
        <strain evidence="10 11">CBS 43764</strain>
    </source>
</reference>
<dbReference type="InterPro" id="IPR001138">
    <property type="entry name" value="Zn2Cys6_DnaBD"/>
</dbReference>
<dbReference type="InterPro" id="IPR036864">
    <property type="entry name" value="Zn2-C6_fun-type_DNA-bd_sf"/>
</dbReference>
<dbReference type="CDD" id="cd00067">
    <property type="entry name" value="GAL4"/>
    <property type="match status" value="1"/>
</dbReference>
<dbReference type="SUPFAM" id="SSF57701">
    <property type="entry name" value="Zn2/Cys6 DNA-binding domain"/>
    <property type="match status" value="1"/>
</dbReference>
<evidence type="ECO:0000256" key="2">
    <source>
        <dbReference type="ARBA" id="ARBA00022723"/>
    </source>
</evidence>
<evidence type="ECO:0000256" key="1">
    <source>
        <dbReference type="ARBA" id="ARBA00004123"/>
    </source>
</evidence>
<dbReference type="InterPro" id="IPR052202">
    <property type="entry name" value="Yeast_MetPath_Reg"/>
</dbReference>
<dbReference type="VEuPathDB" id="FungiDB:PV09_01125"/>
<dbReference type="PANTHER" id="PTHR47782:SF1">
    <property type="entry name" value="PYRIMIDINE PATHWAY REGULATORY PROTEIN 1"/>
    <property type="match status" value="1"/>
</dbReference>
<dbReference type="InParanoid" id="A0A0D2BA66"/>
<dbReference type="GO" id="GO:0005634">
    <property type="term" value="C:nucleus"/>
    <property type="evidence" value="ECO:0007669"/>
    <property type="project" value="UniProtKB-SubCell"/>
</dbReference>
<keyword evidence="7" id="KW-0539">Nucleus</keyword>
<dbReference type="GO" id="GO:0043565">
    <property type="term" value="F:sequence-specific DNA binding"/>
    <property type="evidence" value="ECO:0007669"/>
    <property type="project" value="TreeGrafter"/>
</dbReference>
<evidence type="ECO:0000256" key="3">
    <source>
        <dbReference type="ARBA" id="ARBA00022833"/>
    </source>
</evidence>
<feature type="compositionally biased region" description="Polar residues" evidence="8">
    <location>
        <begin position="119"/>
        <end position="135"/>
    </location>
</feature>
<dbReference type="GO" id="GO:0008270">
    <property type="term" value="F:zinc ion binding"/>
    <property type="evidence" value="ECO:0007669"/>
    <property type="project" value="InterPro"/>
</dbReference>
<keyword evidence="5" id="KW-0238">DNA-binding</keyword>
<dbReference type="GO" id="GO:0006351">
    <property type="term" value="P:DNA-templated transcription"/>
    <property type="evidence" value="ECO:0007669"/>
    <property type="project" value="InterPro"/>
</dbReference>
<name>A0A0D2BA66_9PEZI</name>
<accession>A0A0D2BA66</accession>
<dbReference type="InterPro" id="IPR007219">
    <property type="entry name" value="XnlR_reg_dom"/>
</dbReference>
<dbReference type="AlphaFoldDB" id="A0A0D2BA66"/>
<dbReference type="GO" id="GO:0045944">
    <property type="term" value="P:positive regulation of transcription by RNA polymerase II"/>
    <property type="evidence" value="ECO:0007669"/>
    <property type="project" value="TreeGrafter"/>
</dbReference>
<keyword evidence="2" id="KW-0479">Metal-binding</keyword>
<dbReference type="Proteomes" id="UP000053259">
    <property type="component" value="Unassembled WGS sequence"/>
</dbReference>
<proteinExistence type="predicted"/>
<dbReference type="CDD" id="cd12148">
    <property type="entry name" value="fungal_TF_MHR"/>
    <property type="match status" value="1"/>
</dbReference>
<dbReference type="OrthoDB" id="25921at2759"/>
<dbReference type="EMBL" id="KN847531">
    <property type="protein sequence ID" value="KIW08194.1"/>
    <property type="molecule type" value="Genomic_DNA"/>
</dbReference>
<feature type="domain" description="Zn(2)-C6 fungal-type" evidence="9">
    <location>
        <begin position="20"/>
        <end position="50"/>
    </location>
</feature>
<organism evidence="10 11">
    <name type="scientific">Verruconis gallopava</name>
    <dbReference type="NCBI Taxonomy" id="253628"/>
    <lineage>
        <taxon>Eukaryota</taxon>
        <taxon>Fungi</taxon>
        <taxon>Dikarya</taxon>
        <taxon>Ascomycota</taxon>
        <taxon>Pezizomycotina</taxon>
        <taxon>Dothideomycetes</taxon>
        <taxon>Pleosporomycetidae</taxon>
        <taxon>Venturiales</taxon>
        <taxon>Sympoventuriaceae</taxon>
        <taxon>Verruconis</taxon>
    </lineage>
</organism>
<dbReference type="SMART" id="SM00906">
    <property type="entry name" value="Fungal_trans"/>
    <property type="match status" value="1"/>
</dbReference>
<keyword evidence="3" id="KW-0862">Zinc</keyword>
<dbReference type="SMART" id="SM00066">
    <property type="entry name" value="GAL4"/>
    <property type="match status" value="1"/>
</dbReference>
<dbReference type="PROSITE" id="PS50048">
    <property type="entry name" value="ZN2_CY6_FUNGAL_2"/>
    <property type="match status" value="1"/>
</dbReference>
<dbReference type="STRING" id="253628.A0A0D2BA66"/>
<comment type="subcellular location">
    <subcellularLocation>
        <location evidence="1">Nucleus</location>
    </subcellularLocation>
</comment>
<dbReference type="PANTHER" id="PTHR47782">
    <property type="entry name" value="ZN(II)2CYS6 TRANSCRIPTION FACTOR (EUROFUNG)-RELATED"/>
    <property type="match status" value="1"/>
</dbReference>
<feature type="region of interest" description="Disordered" evidence="8">
    <location>
        <begin position="116"/>
        <end position="159"/>
    </location>
</feature>
<evidence type="ECO:0000256" key="4">
    <source>
        <dbReference type="ARBA" id="ARBA00023015"/>
    </source>
</evidence>
<sequence>MLPLKTSSAESMAPRKVRNACKRCRLKRIKCDGQIPACGNCSKANESCVDVDTRNNAVSIPRDFAVMARARIHWLEQEIKRISPNFDTSNGPAVDFRFMENYEPPSNLDQVIEAVGPSEPSTAPRSDQISRSIQDYGSPGHKRSLPRENEQESERPLSEEARSVAFDLGMLSLNSDSRQTHYLGSSSGRLFTSLVGFSSTVSTGSMSEKSAPSPTFSVAPVNSSPYASLRQFSAGCRQLFGMLKKNLPSRDDSRLLLDIYIRSVHADHPLFHIPSLINALDALYVCESLSESANIGRGGWPEFLEPFPYNGDFEQFRGQNATPISIFTATFHIFMVFTLASIIRTREKTFDFAPNQFYKVAMAAAEQTFSTVSIASLQATLCLAVHSLLNPAEVNIWTLTHIAMAHCVDLGLHRDPRVGELSGTAITVRRTLFYYVYHLDRSVATIQGRPLGIRDETFDVQMPTGVEIKADALPENYEFLSPDVPVSGLVQFALHRFRLDPIISEIKMLFYHLPNQRSCFSWPRDLSGEQARIRRALDQWNTELSELAVQLNTEYQESRQNWAASEMKLRCQYYAALVLLYQPSQAIPQPQEDHISLCYRYAAERLQTYYQMYNADNLFFSWRSIQGIFSSGATMIYCLWSSTTVRNTATYASVVKALRTCDNLLSAGGEWWPSVRKGKESFGRAMDALIRLLDLSRLPEMTSDTGPPSQIRRTEQGSNSVVVCCLQNGSQNQLQGLTDQLGSNGLTWDSSEFSSNEQFSEIDPAITDPRLEYLFQPSDYLNSSIAAHDHTLDVFITEFLNNGTTWNIF</sequence>
<dbReference type="RefSeq" id="XP_016218063.1">
    <property type="nucleotide sequence ID" value="XM_016353968.1"/>
</dbReference>
<keyword evidence="11" id="KW-1185">Reference proteome</keyword>
<dbReference type="GO" id="GO:0000981">
    <property type="term" value="F:DNA-binding transcription factor activity, RNA polymerase II-specific"/>
    <property type="evidence" value="ECO:0007669"/>
    <property type="project" value="InterPro"/>
</dbReference>
<evidence type="ECO:0000256" key="8">
    <source>
        <dbReference type="SAM" id="MobiDB-lite"/>
    </source>
</evidence>
<evidence type="ECO:0000313" key="10">
    <source>
        <dbReference type="EMBL" id="KIW08194.1"/>
    </source>
</evidence>
<dbReference type="Pfam" id="PF04082">
    <property type="entry name" value="Fungal_trans"/>
    <property type="match status" value="1"/>
</dbReference>
<evidence type="ECO:0000256" key="6">
    <source>
        <dbReference type="ARBA" id="ARBA00023163"/>
    </source>
</evidence>
<dbReference type="Gene3D" id="4.10.240.10">
    <property type="entry name" value="Zn(2)-C6 fungal-type DNA-binding domain"/>
    <property type="match status" value="1"/>
</dbReference>